<dbReference type="InterPro" id="IPR029033">
    <property type="entry name" value="His_PPase_superfam"/>
</dbReference>
<evidence type="ECO:0008006" key="5">
    <source>
        <dbReference type="Google" id="ProtNLM"/>
    </source>
</evidence>
<dbReference type="OMA" id="CRDFTPP"/>
<dbReference type="GO" id="GO:0004331">
    <property type="term" value="F:fructose-2,6-bisphosphate 2-phosphatase activity"/>
    <property type="evidence" value="ECO:0007669"/>
    <property type="project" value="TreeGrafter"/>
</dbReference>
<evidence type="ECO:0000256" key="1">
    <source>
        <dbReference type="ARBA" id="ARBA00022801"/>
    </source>
</evidence>
<evidence type="ECO:0000256" key="2">
    <source>
        <dbReference type="PIRSR" id="PIRSR613078-2"/>
    </source>
</evidence>
<dbReference type="GO" id="GO:0045820">
    <property type="term" value="P:negative regulation of glycolytic process"/>
    <property type="evidence" value="ECO:0007669"/>
    <property type="project" value="TreeGrafter"/>
</dbReference>
<organism evidence="3 4">
    <name type="scientific">Tigriopus californicus</name>
    <name type="common">Marine copepod</name>
    <dbReference type="NCBI Taxonomy" id="6832"/>
    <lineage>
        <taxon>Eukaryota</taxon>
        <taxon>Metazoa</taxon>
        <taxon>Ecdysozoa</taxon>
        <taxon>Arthropoda</taxon>
        <taxon>Crustacea</taxon>
        <taxon>Multicrustacea</taxon>
        <taxon>Hexanauplia</taxon>
        <taxon>Copepoda</taxon>
        <taxon>Harpacticoida</taxon>
        <taxon>Harpacticidae</taxon>
        <taxon>Tigriopus</taxon>
    </lineage>
</organism>
<dbReference type="STRING" id="6832.A0A553PGQ2"/>
<accession>A0A553PGQ2</accession>
<sequence length="248" mass="27434">MCYNIDSNNHTFICSLPACSFHLAFLSLQYSGQTEGNRARILQGSSDIPLNEVGREQAQKASQVLKDVPFTAVFSSDLCRALETAQILLKGHTTCQIPIIQWPCVRERCFGVMEGKPIQEYYEASALANEKHFNYVPENGESHKEVEVRAHRFMEQLCETDVMSESSGGHGTTQPVILVTTHGGFLKGLMTVLVEKMGCDLSESSNQAYSSICQNTGITRVTFSLDANKKPVNMKCTKLYDAAHLNDG</sequence>
<reference evidence="3 4" key="1">
    <citation type="journal article" date="2018" name="Nat. Ecol. Evol.">
        <title>Genomic signatures of mitonuclear coevolution across populations of Tigriopus californicus.</title>
        <authorList>
            <person name="Barreto F.S."/>
            <person name="Watson E.T."/>
            <person name="Lima T.G."/>
            <person name="Willett C.S."/>
            <person name="Edmands S."/>
            <person name="Li W."/>
            <person name="Burton R.S."/>
        </authorList>
    </citation>
    <scope>NUCLEOTIDE SEQUENCE [LARGE SCALE GENOMIC DNA]</scope>
    <source>
        <strain evidence="3 4">San Diego</strain>
    </source>
</reference>
<gene>
    <name evidence="3" type="ORF">TCAL_13966</name>
</gene>
<keyword evidence="1" id="KW-0378">Hydrolase</keyword>
<dbReference type="GO" id="GO:0005829">
    <property type="term" value="C:cytosol"/>
    <property type="evidence" value="ECO:0007669"/>
    <property type="project" value="TreeGrafter"/>
</dbReference>
<dbReference type="Proteomes" id="UP000318571">
    <property type="component" value="Chromosome 5"/>
</dbReference>
<dbReference type="Pfam" id="PF00300">
    <property type="entry name" value="His_Phos_1"/>
    <property type="match status" value="1"/>
</dbReference>
<proteinExistence type="predicted"/>
<dbReference type="CDD" id="cd07067">
    <property type="entry name" value="HP_PGM_like"/>
    <property type="match status" value="1"/>
</dbReference>
<comment type="caution">
    <text evidence="3">The sequence shown here is derived from an EMBL/GenBank/DDBJ whole genome shotgun (WGS) entry which is preliminary data.</text>
</comment>
<dbReference type="SMART" id="SM00855">
    <property type="entry name" value="PGAM"/>
    <property type="match status" value="1"/>
</dbReference>
<dbReference type="Gene3D" id="3.40.50.1240">
    <property type="entry name" value="Phosphoglycerate mutase-like"/>
    <property type="match status" value="1"/>
</dbReference>
<dbReference type="GO" id="GO:0043456">
    <property type="term" value="P:regulation of pentose-phosphate shunt"/>
    <property type="evidence" value="ECO:0007669"/>
    <property type="project" value="TreeGrafter"/>
</dbReference>
<dbReference type="InterPro" id="IPR013078">
    <property type="entry name" value="His_Pase_superF_clade-1"/>
</dbReference>
<dbReference type="PANTHER" id="PTHR46517">
    <property type="entry name" value="FRUCTOSE-2,6-BISPHOSPHATASE TIGAR"/>
    <property type="match status" value="1"/>
</dbReference>
<dbReference type="EMBL" id="VCGU01000004">
    <property type="protein sequence ID" value="TRY76852.1"/>
    <property type="molecule type" value="Genomic_DNA"/>
</dbReference>
<dbReference type="AlphaFoldDB" id="A0A553PGQ2"/>
<protein>
    <recommendedName>
        <fullName evidence="5">Fructose-2,6-bisphosphatase TIGAR</fullName>
    </recommendedName>
</protein>
<dbReference type="PANTHER" id="PTHR46517:SF1">
    <property type="entry name" value="FRUCTOSE-2,6-BISPHOSPHATASE TIGAR"/>
    <property type="match status" value="1"/>
</dbReference>
<dbReference type="SUPFAM" id="SSF53254">
    <property type="entry name" value="Phosphoglycerate mutase-like"/>
    <property type="match status" value="1"/>
</dbReference>
<name>A0A553PGQ2_TIGCA</name>
<feature type="binding site" evidence="2">
    <location>
        <position position="80"/>
    </location>
    <ligand>
        <name>substrate</name>
    </ligand>
</feature>
<keyword evidence="4" id="KW-1185">Reference proteome</keyword>
<dbReference type="InterPro" id="IPR051695">
    <property type="entry name" value="Phosphoglycerate_Mutase"/>
</dbReference>
<evidence type="ECO:0000313" key="4">
    <source>
        <dbReference type="Proteomes" id="UP000318571"/>
    </source>
</evidence>
<evidence type="ECO:0000313" key="3">
    <source>
        <dbReference type="EMBL" id="TRY76852.1"/>
    </source>
</evidence>